<dbReference type="EMBL" id="KB007811">
    <property type="protein sequence ID" value="ELR24771.1"/>
    <property type="molecule type" value="Genomic_DNA"/>
</dbReference>
<dbReference type="InterPro" id="IPR011023">
    <property type="entry name" value="Nop2p"/>
</dbReference>
<feature type="region of interest" description="Disordered" evidence="10">
    <location>
        <begin position="1"/>
        <end position="190"/>
    </location>
</feature>
<dbReference type="GO" id="GO:0000470">
    <property type="term" value="P:maturation of LSU-rRNA"/>
    <property type="evidence" value="ECO:0007669"/>
    <property type="project" value="TreeGrafter"/>
</dbReference>
<evidence type="ECO:0000256" key="4">
    <source>
        <dbReference type="ARBA" id="ARBA00022603"/>
    </source>
</evidence>
<evidence type="ECO:0000256" key="7">
    <source>
        <dbReference type="ARBA" id="ARBA00022884"/>
    </source>
</evidence>
<dbReference type="KEGG" id="acan:ACA1_174320"/>
<evidence type="ECO:0000256" key="1">
    <source>
        <dbReference type="ARBA" id="ARBA00004604"/>
    </source>
</evidence>
<feature type="compositionally biased region" description="Polar residues" evidence="10">
    <location>
        <begin position="37"/>
        <end position="48"/>
    </location>
</feature>
<dbReference type="InterPro" id="IPR001678">
    <property type="entry name" value="MeTrfase_RsmB-F_NOP2_dom"/>
</dbReference>
<dbReference type="InterPro" id="IPR054728">
    <property type="entry name" value="RsmB-like_ferredoxin"/>
</dbReference>
<feature type="domain" description="SAM-dependent MTase RsmB/NOP-type" evidence="11">
    <location>
        <begin position="308"/>
        <end position="608"/>
    </location>
</feature>
<feature type="binding site" evidence="9">
    <location>
        <begin position="400"/>
        <end position="406"/>
    </location>
    <ligand>
        <name>S-adenosyl-L-methionine</name>
        <dbReference type="ChEBI" id="CHEBI:59789"/>
    </ligand>
</feature>
<dbReference type="VEuPathDB" id="AmoebaDB:ACA1_174320"/>
<dbReference type="Proteomes" id="UP000011083">
    <property type="component" value="Unassembled WGS sequence"/>
</dbReference>
<dbReference type="PRINTS" id="PR02008">
    <property type="entry name" value="RCMTFAMILY"/>
</dbReference>
<dbReference type="GO" id="GO:0070475">
    <property type="term" value="P:rRNA base methylation"/>
    <property type="evidence" value="ECO:0007669"/>
    <property type="project" value="TreeGrafter"/>
</dbReference>
<evidence type="ECO:0000313" key="13">
    <source>
        <dbReference type="Proteomes" id="UP000011083"/>
    </source>
</evidence>
<dbReference type="GeneID" id="14925799"/>
<evidence type="ECO:0000256" key="5">
    <source>
        <dbReference type="ARBA" id="ARBA00022679"/>
    </source>
</evidence>
<dbReference type="GO" id="GO:0009383">
    <property type="term" value="F:rRNA (cytosine-C5-)-methyltransferase activity"/>
    <property type="evidence" value="ECO:0007669"/>
    <property type="project" value="TreeGrafter"/>
</dbReference>
<evidence type="ECO:0000256" key="2">
    <source>
        <dbReference type="ARBA" id="ARBA00007494"/>
    </source>
</evidence>
<evidence type="ECO:0000256" key="9">
    <source>
        <dbReference type="PROSITE-ProRule" id="PRU01023"/>
    </source>
</evidence>
<feature type="region of interest" description="Disordered" evidence="10">
    <location>
        <begin position="617"/>
        <end position="689"/>
    </location>
</feature>
<keyword evidence="6 9" id="KW-0949">S-adenosyl-L-methionine</keyword>
<keyword evidence="3" id="KW-0690">Ribosome biogenesis</keyword>
<dbReference type="InterPro" id="IPR023273">
    <property type="entry name" value="RCMT_NOP2"/>
</dbReference>
<feature type="active site" description="Nucleophile" evidence="9">
    <location>
        <position position="527"/>
    </location>
</feature>
<feature type="binding site" evidence="9">
    <location>
        <position position="468"/>
    </location>
    <ligand>
        <name>S-adenosyl-L-methionine</name>
        <dbReference type="ChEBI" id="CHEBI:59789"/>
    </ligand>
</feature>
<dbReference type="InterPro" id="IPR018314">
    <property type="entry name" value="RsmB/NOL1/NOP2-like_CS"/>
</dbReference>
<evidence type="ECO:0000256" key="3">
    <source>
        <dbReference type="ARBA" id="ARBA00022517"/>
    </source>
</evidence>
<protein>
    <submittedName>
        <fullName evidence="12">NOL1/NOP2/sun family putative RNA methylase subfamily protein</fullName>
    </submittedName>
</protein>
<dbReference type="FunFam" id="3.30.70.1170:FF:000001">
    <property type="entry name" value="Ribosomal RNA methyltransferase Nop2"/>
    <property type="match status" value="1"/>
</dbReference>
<dbReference type="GO" id="GO:0003723">
    <property type="term" value="F:RNA binding"/>
    <property type="evidence" value="ECO:0007669"/>
    <property type="project" value="UniProtKB-UniRule"/>
</dbReference>
<dbReference type="SUPFAM" id="SSF53335">
    <property type="entry name" value="S-adenosyl-L-methionine-dependent methyltransferases"/>
    <property type="match status" value="1"/>
</dbReference>
<keyword evidence="7 9" id="KW-0694">RNA-binding</keyword>
<reference evidence="12 13" key="1">
    <citation type="journal article" date="2013" name="Genome Biol.">
        <title>Genome of Acanthamoeba castellanii highlights extensive lateral gene transfer and early evolution of tyrosine kinase signaling.</title>
        <authorList>
            <person name="Clarke M."/>
            <person name="Lohan A.J."/>
            <person name="Liu B."/>
            <person name="Lagkouvardos I."/>
            <person name="Roy S."/>
            <person name="Zafar N."/>
            <person name="Bertelli C."/>
            <person name="Schilde C."/>
            <person name="Kianianmomeni A."/>
            <person name="Burglin T.R."/>
            <person name="Frech C."/>
            <person name="Turcotte B."/>
            <person name="Kopec K.O."/>
            <person name="Synnott J.M."/>
            <person name="Choo C."/>
            <person name="Paponov I."/>
            <person name="Finkler A."/>
            <person name="Soon Heng Tan C."/>
            <person name="Hutchins A.P."/>
            <person name="Weinmeier T."/>
            <person name="Rattei T."/>
            <person name="Chu J.S."/>
            <person name="Gimenez G."/>
            <person name="Irimia M."/>
            <person name="Rigden D.J."/>
            <person name="Fitzpatrick D.A."/>
            <person name="Lorenzo-Morales J."/>
            <person name="Bateman A."/>
            <person name="Chiu C.H."/>
            <person name="Tang P."/>
            <person name="Hegemann P."/>
            <person name="Fromm H."/>
            <person name="Raoult D."/>
            <person name="Greub G."/>
            <person name="Miranda-Saavedra D."/>
            <person name="Chen N."/>
            <person name="Nash P."/>
            <person name="Ginger M.L."/>
            <person name="Horn M."/>
            <person name="Schaap P."/>
            <person name="Caler L."/>
            <person name="Loftus B."/>
        </authorList>
    </citation>
    <scope>NUCLEOTIDE SEQUENCE [LARGE SCALE GENOMIC DNA]</scope>
    <source>
        <strain evidence="12 13">Neff</strain>
    </source>
</reference>
<dbReference type="RefSeq" id="XP_004356671.1">
    <property type="nucleotide sequence ID" value="XM_004356618.1"/>
</dbReference>
<evidence type="ECO:0000259" key="11">
    <source>
        <dbReference type="PROSITE" id="PS51686"/>
    </source>
</evidence>
<dbReference type="InterPro" id="IPR029063">
    <property type="entry name" value="SAM-dependent_MTases_sf"/>
</dbReference>
<organism evidence="12 13">
    <name type="scientific">Acanthamoeba castellanii (strain ATCC 30010 / Neff)</name>
    <dbReference type="NCBI Taxonomy" id="1257118"/>
    <lineage>
        <taxon>Eukaryota</taxon>
        <taxon>Amoebozoa</taxon>
        <taxon>Discosea</taxon>
        <taxon>Longamoebia</taxon>
        <taxon>Centramoebida</taxon>
        <taxon>Acanthamoebidae</taxon>
        <taxon>Acanthamoeba</taxon>
    </lineage>
</organism>
<feature type="region of interest" description="Disordered" evidence="10">
    <location>
        <begin position="205"/>
        <end position="231"/>
    </location>
</feature>
<gene>
    <name evidence="12" type="ORF">ACA1_174320</name>
</gene>
<feature type="compositionally biased region" description="Polar residues" evidence="10">
    <location>
        <begin position="78"/>
        <end position="90"/>
    </location>
</feature>
<evidence type="ECO:0000313" key="12">
    <source>
        <dbReference type="EMBL" id="ELR24771.1"/>
    </source>
</evidence>
<feature type="binding site" evidence="9">
    <location>
        <position position="451"/>
    </location>
    <ligand>
        <name>S-adenosyl-L-methionine</name>
        <dbReference type="ChEBI" id="CHEBI:59789"/>
    </ligand>
</feature>
<feature type="compositionally biased region" description="Acidic residues" evidence="10">
    <location>
        <begin position="126"/>
        <end position="182"/>
    </location>
</feature>
<dbReference type="PANTHER" id="PTHR22807:SF30">
    <property type="entry name" value="28S RRNA (CYTOSINE(4447)-C(5))-METHYLTRANSFERASE-RELATED"/>
    <property type="match status" value="1"/>
</dbReference>
<keyword evidence="5 9" id="KW-0808">Transferase</keyword>
<feature type="compositionally biased region" description="Acidic residues" evidence="10">
    <location>
        <begin position="624"/>
        <end position="639"/>
    </location>
</feature>
<name>L8HK48_ACACF</name>
<dbReference type="PRINTS" id="PR02012">
    <property type="entry name" value="RCMTNOP2"/>
</dbReference>
<keyword evidence="13" id="KW-1185">Reference proteome</keyword>
<comment type="subcellular location">
    <subcellularLocation>
        <location evidence="1">Nucleus</location>
        <location evidence="1">Nucleolus</location>
    </subcellularLocation>
</comment>
<dbReference type="OrthoDB" id="427002at2759"/>
<dbReference type="AlphaFoldDB" id="L8HK48"/>
<accession>L8HK48</accession>
<evidence type="ECO:0000256" key="10">
    <source>
        <dbReference type="SAM" id="MobiDB-lite"/>
    </source>
</evidence>
<feature type="compositionally biased region" description="Acidic residues" evidence="10">
    <location>
        <begin position="96"/>
        <end position="106"/>
    </location>
</feature>
<keyword evidence="4 9" id="KW-0489">Methyltransferase</keyword>
<comment type="similarity">
    <text evidence="2 9">Belongs to the class I-like SAM-binding methyltransferase superfamily. RsmB/NOP family.</text>
</comment>
<dbReference type="PANTHER" id="PTHR22807">
    <property type="entry name" value="NOP2 YEAST -RELATED NOL1/NOP2/FMU SUN DOMAIN-CONTAINING"/>
    <property type="match status" value="1"/>
</dbReference>
<dbReference type="InterPro" id="IPR023267">
    <property type="entry name" value="RCMT"/>
</dbReference>
<dbReference type="STRING" id="1257118.L8HK48"/>
<dbReference type="NCBIfam" id="TIGR00446">
    <property type="entry name" value="nop2p"/>
    <property type="match status" value="1"/>
</dbReference>
<dbReference type="PROSITE" id="PS51686">
    <property type="entry name" value="SAM_MT_RSMB_NOP"/>
    <property type="match status" value="1"/>
</dbReference>
<dbReference type="OMA" id="FRNIMTG"/>
<proteinExistence type="inferred from homology"/>
<keyword evidence="8" id="KW-0539">Nucleus</keyword>
<evidence type="ECO:0000256" key="8">
    <source>
        <dbReference type="ARBA" id="ARBA00023242"/>
    </source>
</evidence>
<feature type="binding site" evidence="9">
    <location>
        <position position="424"/>
    </location>
    <ligand>
        <name>S-adenosyl-L-methionine</name>
        <dbReference type="ChEBI" id="CHEBI:59789"/>
    </ligand>
</feature>
<dbReference type="InterPro" id="IPR049560">
    <property type="entry name" value="MeTrfase_RsmB-F_NOP2_cat"/>
</dbReference>
<evidence type="ECO:0000256" key="6">
    <source>
        <dbReference type="ARBA" id="ARBA00022691"/>
    </source>
</evidence>
<dbReference type="PROSITE" id="PS01153">
    <property type="entry name" value="NOL1_NOP2_SUN"/>
    <property type="match status" value="1"/>
</dbReference>
<dbReference type="Gene3D" id="3.40.50.150">
    <property type="entry name" value="Vaccinia Virus protein VP39"/>
    <property type="match status" value="1"/>
</dbReference>
<dbReference type="Gene3D" id="3.30.70.1170">
    <property type="entry name" value="Sun protein, domain 3"/>
    <property type="match status" value="1"/>
</dbReference>
<feature type="compositionally biased region" description="Basic residues" evidence="10">
    <location>
        <begin position="670"/>
        <end position="682"/>
    </location>
</feature>
<dbReference type="GO" id="GO:0005730">
    <property type="term" value="C:nucleolus"/>
    <property type="evidence" value="ECO:0007669"/>
    <property type="project" value="UniProtKB-SubCell"/>
</dbReference>
<dbReference type="Pfam" id="PF01189">
    <property type="entry name" value="Methyltr_RsmB-F"/>
    <property type="match status" value="1"/>
</dbReference>
<dbReference type="Pfam" id="PF22458">
    <property type="entry name" value="RsmF-B_ferredox"/>
    <property type="match status" value="1"/>
</dbReference>
<sequence>MPKRKSVGSGNTSVASPAKQEKAATPAKKQRKVESPVTKSPAQKQQSPKGKANEVEKKGKKNNKKADADSDDEAENLLTKSVKTSVTGQAKKSLWEEEEQSDEGDELLQLLEKEKKAKKGNKSVEAEEEDDEQDEEEEEDDGEQEENGEFEVVEGADVNSDDSDGAEDDEFLGGSDDEEELEVEKKSKKIVQRQKEDEALSALEFQHSVQDDDEASEMPILPPKDEGEDDANDMPMQSLMGMDLEAVRTHMHEVLRVLNNFGKLREPGRQRREYLTQLRHDIAAYYGYSEWMVAKILNLFTLNEAMEFFEANEAPRPLTIRTNTLKTRRRELAQSLIQRGVNLDPLSKWSNVGLQIYDSPVPIGATPEYLTGQYMLQSASSFIPVLALDPQPGERVLDMCAAPGGKTTYIAQMMKNTGVLFSNDKHSERVRAVVANVHRMGIRNTVITNYDGRMFPRVMGGFDRILLDAPCTGSGVISKDPSVKTQKDERDVHRMSHIQKELILAAIDSVDMKGHSSGGAVIVYSTCSILIEENEVVFVIILTFVSAVVDYALKKRAVKVVPSGVPFGKPGFTRIGSRQFHPSLKHAVRVYPHTHNMDGFFVCKLIKYDNMPVPIPANVSAKPEEEEAEEEEKGEEEAAVVDGMDVAEVVGEQPAEEQAEAEAQTDAPKKSPKKKRSKKGANKKMTGGK</sequence>